<reference evidence="3" key="2">
    <citation type="submission" date="2019-09" db="UniProtKB">
        <authorList>
            <consortium name="WormBaseParasite"/>
        </authorList>
    </citation>
    <scope>IDENTIFICATION</scope>
</reference>
<dbReference type="AlphaFoldDB" id="A0A183G1I5"/>
<accession>A0A183G1I5</accession>
<dbReference type="WBParaSite" id="HPBE_0001506001-mRNA-1">
    <property type="protein sequence ID" value="HPBE_0001506001-mRNA-1"/>
    <property type="gene ID" value="HPBE_0001506001"/>
</dbReference>
<organism evidence="2 3">
    <name type="scientific">Heligmosomoides polygyrus</name>
    <name type="common">Parasitic roundworm</name>
    <dbReference type="NCBI Taxonomy" id="6339"/>
    <lineage>
        <taxon>Eukaryota</taxon>
        <taxon>Metazoa</taxon>
        <taxon>Ecdysozoa</taxon>
        <taxon>Nematoda</taxon>
        <taxon>Chromadorea</taxon>
        <taxon>Rhabditida</taxon>
        <taxon>Rhabditina</taxon>
        <taxon>Rhabditomorpha</taxon>
        <taxon>Strongyloidea</taxon>
        <taxon>Heligmosomidae</taxon>
        <taxon>Heligmosomoides</taxon>
    </lineage>
</organism>
<sequence length="310" mass="33084">MCVSRSLRSFITCKKFNAVPCRYPDVPPLPPEGTQCSRPFQNVGLDYLGPQACTDTSSGKIISGSCGNPTTSPHSENAIEHRPNVRSPLQSLQKSVKSSWSQTKILLVDHGPTANNLHILACLHPLAAVAIDTVAARTIIAAPVIVVETTQGNVAIAAVVAALVDAVEASTATVDTVAHATPHAITHAVVTVAIGRMVVTTTACLGRDHHTSFCALNAKAVRDVSSDRWEQHMSSPSPAFKSSSSVQKSLVAAVDTVYMLYIASTLPLRQAPCLSTSSSPCHLLHVVLPRYSPRNDLPSVRFIYYVFLIT</sequence>
<accession>A0A3P8E2R3</accession>
<evidence type="ECO:0000313" key="1">
    <source>
        <dbReference type="EMBL" id="VDP01656.1"/>
    </source>
</evidence>
<dbReference type="Proteomes" id="UP000050761">
    <property type="component" value="Unassembled WGS sequence"/>
</dbReference>
<keyword evidence="2" id="KW-1185">Reference proteome</keyword>
<proteinExistence type="predicted"/>
<protein>
    <submittedName>
        <fullName evidence="1 3">Uncharacterized protein</fullName>
    </submittedName>
</protein>
<dbReference type="EMBL" id="UZAH01028673">
    <property type="protein sequence ID" value="VDP01656.1"/>
    <property type="molecule type" value="Genomic_DNA"/>
</dbReference>
<evidence type="ECO:0000313" key="2">
    <source>
        <dbReference type="Proteomes" id="UP000050761"/>
    </source>
</evidence>
<evidence type="ECO:0000313" key="3">
    <source>
        <dbReference type="WBParaSite" id="HPBE_0001506001-mRNA-1"/>
    </source>
</evidence>
<reference evidence="1 2" key="1">
    <citation type="submission" date="2018-11" db="EMBL/GenBank/DDBJ databases">
        <authorList>
            <consortium name="Pathogen Informatics"/>
        </authorList>
    </citation>
    <scope>NUCLEOTIDE SEQUENCE [LARGE SCALE GENOMIC DNA]</scope>
</reference>
<gene>
    <name evidence="1" type="ORF">HPBE_LOCUS15061</name>
</gene>
<name>A0A183G1I5_HELPZ</name>